<comment type="caution">
    <text evidence="7">The sequence shown here is derived from an EMBL/GenBank/DDBJ whole genome shotgun (WGS) entry which is preliminary data.</text>
</comment>
<feature type="compositionally biased region" description="Basic and acidic residues" evidence="4">
    <location>
        <begin position="75"/>
        <end position="87"/>
    </location>
</feature>
<dbReference type="Gene3D" id="3.80.10.10">
    <property type="entry name" value="Ribonuclease Inhibitor"/>
    <property type="match status" value="1"/>
</dbReference>
<keyword evidence="8" id="KW-1185">Reference proteome</keyword>
<dbReference type="SUPFAM" id="SSF52058">
    <property type="entry name" value="L domain-like"/>
    <property type="match status" value="1"/>
</dbReference>
<dbReference type="Gene3D" id="3.20.20.80">
    <property type="entry name" value="Glycosidases"/>
    <property type="match status" value="1"/>
</dbReference>
<comment type="similarity">
    <text evidence="1">Belongs to the glycosyl hydrolase 2 family.</text>
</comment>
<dbReference type="InterPro" id="IPR006103">
    <property type="entry name" value="Glyco_hydro_2_cat"/>
</dbReference>
<dbReference type="SUPFAM" id="SSF56988">
    <property type="entry name" value="Anthrax protective antigen"/>
    <property type="match status" value="1"/>
</dbReference>
<organism evidence="7 8">
    <name type="scientific">Robinsoniella peoriensis</name>
    <dbReference type="NCBI Taxonomy" id="180332"/>
    <lineage>
        <taxon>Bacteria</taxon>
        <taxon>Bacillati</taxon>
        <taxon>Bacillota</taxon>
        <taxon>Clostridia</taxon>
        <taxon>Lachnospirales</taxon>
        <taxon>Lachnospiraceae</taxon>
        <taxon>Robinsoniella</taxon>
    </lineage>
</organism>
<evidence type="ECO:0000256" key="5">
    <source>
        <dbReference type="SAM" id="SignalP"/>
    </source>
</evidence>
<dbReference type="InterPro" id="IPR011658">
    <property type="entry name" value="PA14_dom"/>
</dbReference>
<dbReference type="SMART" id="SM00758">
    <property type="entry name" value="PA14"/>
    <property type="match status" value="1"/>
</dbReference>
<dbReference type="SUPFAM" id="SSF49785">
    <property type="entry name" value="Galactose-binding domain-like"/>
    <property type="match status" value="1"/>
</dbReference>
<feature type="signal peptide" evidence="5">
    <location>
        <begin position="1"/>
        <end position="30"/>
    </location>
</feature>
<dbReference type="RefSeq" id="WP_138002265.1">
    <property type="nucleotide sequence ID" value="NZ_QGQD01000039.1"/>
</dbReference>
<dbReference type="PROSITE" id="PS51820">
    <property type="entry name" value="PA14"/>
    <property type="match status" value="1"/>
</dbReference>
<dbReference type="InterPro" id="IPR051913">
    <property type="entry name" value="GH2_Domain-Containing"/>
</dbReference>
<gene>
    <name evidence="7" type="primary">uidA_1</name>
    <name evidence="7" type="ORF">DSM106044_01685</name>
</gene>
<sequence precursor="true">MGKRRKKLLSMALVVGMVVSNLSPYTNVLAAEPDNVSTGSAETAELNEDFGDALPPGTAKAIKETESETEPETEPVSRVETETEAVRESTSQAETIAETIQVETEKETMSETETQLTEENETETARETKNKNAAAVNNVDVNGLFAEYYTTSGSGKNVKLDALKSKGIDYNINYGDLNAKLMLTTGKDDYAGIRWSGRIRVPETADYTFYGLADNGIRLWVNGEQLFNYWDGESWDILQTSKGVALEAGKFYDIKVEYFDYSGGAHATLSWSNNKGLKDKSTIPSSAFFLPSDYNGIYIGSIDTSQANLKEGEDFKGDVTVNGFGLDQVESFEIVKTSGESLKTPVYAEVTSQKNEEAKIVIPNMETGTYKLKIKQSNTAVISKGLIIVKPGTEEVPTRTERPRADWERESYVNLNGIWEFDFDADEEGKNAGWYNPDQEFSRSINVPFCWESSLSGISDPDYKGQAWYKKTVRVDKSWEGRKIFLKFGAVDWKCKLWVNGEEVGEHIGGYSAFEMDVTDHMKAGEDNVITLWVEDKGSYGDDSYPALIGKQGRNAPCGYIHTSGIWQTVGMEARSATYLDNAKAVSDIDNATVTYDLDVTTDKDQTLTVEYDFASTVYDMENDVDIPTGSVVEGSQEIQVESGDNEVELSPIAIANQKLWNYDDPNLYQGTLTVKDMDGNVLDELSTYFGLRKVEAKYYNEDLGVKYIYLNDEPVYMSGLLDQGFWEEGIYTAPSEDALKYDILAMKEAGFNMIRKHLKIEDPLQYYWCDKLGMMVWQDMPHATAMVPSKEGGEALGRKYYEECLDAAMEMNYNHPSIVSVMLFNETWGLYAAYNDNGKNRNVKASDGKSTAEWVEYLYNKTKGAYPNMLIEDMSPCNSDHVQPSDLNTYHMYPKSYDGTVGDVENRVNNAYVGSENNYKFGFKQDGDPLLNSEYGGVAAYDGDFDISYCFKFMTDVQRRYEKQSGFVYTEPFDVEYERNGILTYDRQKKIFGYDEIAYGGDMGIQDLVQETYIGIVDSPVKNVKPGAKIKTKIMAMSWTNDVPENTVVKWRFDGTDIYGNNISTDLAGTLGMEIIPYEKAEASLSFHAPAQACVGTLTVWIEGPDGAKIAKNFTNIVVADPSSENKELVLDNENGSITMKAAVNDRRMVTTEGTGSQDYSYTLPENFNLDTLNGLKIIAEASSFKGQTGTDKNHSSFSSAYSQTAEGRERASDMTVYVNGVEVDTVYLPDNPRDMRGTLSLNAPYNGATSAGDFGYLVNLSVSKEKLTEIKAAMGDSKVMKVTYAVKEDAANQNGLRIYNSVYGRYAVNPTIILNPKDIEKADQVTAVKNIKTDSDNYSVEGVLSGNSSLNVRTGEKEGYVIALANGGSSITVTNKKTNQVIGDAAELAAGNHHVKVTLFDEQIRVFADNNPEAAINVFDRSGFTGGITVNASGTNPVADLVVSPESYGAVKSEIDDTVKDVEVTDDFSDADYAKRYEIMGGAWSGNVVNGALNMSASDQGDKMIMKGISMSDGIYEMDIKVTNSSGINGNAGFLFRSSNYNIGPDGANGYYAGIGDRYVQLGRMSQGWKELAKVTVPELVVGSTHTLRIAVFGSRIQIYVDDAQVPCVDINDSTYLEGGAAVRGYRVAATLDNIHVASIPRYSSTFEKGSDEWEANGNWKTVDGAYTSASKGAYSLIDSNKIKDVLFAADVKPGTEDSVTAMLLRTVSGSAGIRGYQLVADAENDKVQIVKSENGRTTVLAETGMRLQAGRTYRLTVEMQGSVIKAYKNDNREALMIAEDSAFTSGQIGIMNVNGTSAIDNVAVNNQFIDGGLMKPADPKALDEIIAEAQKADAGKYTADSYSRLKAALDAALDADRYDQQEIDGAVTAVREALNQLVLKPVDLTVLNSKIAEAKKLDPGRYTADSYAKVKAALAAAEAVNKKDQAAVDAAAKALGDAIGQLKIKPADLSVLNQKIAEAKKLDVNKYTADSYAKVKAALAAAEAVNKNDQAAVNAAAKNLSDAMAQLKVKPAAPKVPKKNAVYTVNSLVYKVTKSSSKNGTVKVMKAKKKSYTSISVPKTVKLNGYTFKVTEIYKNAFKNNTKLKTVKIADNVSKIGSYAFAGCRKLKSVTIGKGLKSIGSKAFYNDKVLKSIVIKSTKVSKVYSKAFSGIHKNAYINVPNKKASDYKKTFKKGNPAKTVKIK</sequence>
<dbReference type="Gene3D" id="1.20.1270.90">
    <property type="entry name" value="AF1782-like"/>
    <property type="match status" value="3"/>
</dbReference>
<dbReference type="Pfam" id="PF00703">
    <property type="entry name" value="Glyco_hydro_2"/>
    <property type="match status" value="1"/>
</dbReference>
<dbReference type="Pfam" id="PF13306">
    <property type="entry name" value="LRR_5"/>
    <property type="match status" value="1"/>
</dbReference>
<evidence type="ECO:0000313" key="7">
    <source>
        <dbReference type="EMBL" id="TLD01411.1"/>
    </source>
</evidence>
<evidence type="ECO:0000256" key="3">
    <source>
        <dbReference type="ARBA" id="ARBA00023295"/>
    </source>
</evidence>
<keyword evidence="3 7" id="KW-0326">Glycosidase</keyword>
<dbReference type="Gene3D" id="2.60.120.260">
    <property type="entry name" value="Galactose-binding domain-like"/>
    <property type="match status" value="1"/>
</dbReference>
<dbReference type="Pfam" id="PF02836">
    <property type="entry name" value="Glyco_hydro_2_C"/>
    <property type="match status" value="1"/>
</dbReference>
<reference evidence="7 8" key="1">
    <citation type="journal article" date="2019" name="Anaerobe">
        <title>Detection of Robinsoniella peoriensis in multiple bone samples of a trauma patient.</title>
        <authorList>
            <person name="Schrottner P."/>
            <person name="Hartwich K."/>
            <person name="Bunk B."/>
            <person name="Schober I."/>
            <person name="Helbig S."/>
            <person name="Rudolph W.W."/>
            <person name="Gunzer F."/>
        </authorList>
    </citation>
    <scope>NUCLEOTIDE SEQUENCE [LARGE SCALE GENOMIC DNA]</scope>
    <source>
        <strain evidence="7 8">DSM 106044</strain>
    </source>
</reference>
<name>A0A4U8Q912_9FIRM</name>
<dbReference type="GO" id="GO:0004566">
    <property type="term" value="F:beta-glucuronidase activity"/>
    <property type="evidence" value="ECO:0007669"/>
    <property type="project" value="UniProtKB-EC"/>
</dbReference>
<dbReference type="SUPFAM" id="SSF51445">
    <property type="entry name" value="(Trans)glycosidases"/>
    <property type="match status" value="1"/>
</dbReference>
<dbReference type="SUPFAM" id="SSF49303">
    <property type="entry name" value="beta-Galactosidase/glucuronidase domain"/>
    <property type="match status" value="1"/>
</dbReference>
<feature type="domain" description="PA14" evidence="6">
    <location>
        <begin position="139"/>
        <end position="287"/>
    </location>
</feature>
<dbReference type="InterPro" id="IPR032675">
    <property type="entry name" value="LRR_dom_sf"/>
</dbReference>
<dbReference type="EC" id="3.2.1.31" evidence="7"/>
<evidence type="ECO:0000256" key="1">
    <source>
        <dbReference type="ARBA" id="ARBA00007401"/>
    </source>
</evidence>
<dbReference type="Gene3D" id="3.90.182.10">
    <property type="entry name" value="Toxin - Anthrax Protective Antigen,domain 1"/>
    <property type="match status" value="1"/>
</dbReference>
<dbReference type="Gene3D" id="2.60.40.10">
    <property type="entry name" value="Immunoglobulins"/>
    <property type="match status" value="1"/>
</dbReference>
<dbReference type="Pfam" id="PF02837">
    <property type="entry name" value="Glyco_hydro_2_N"/>
    <property type="match status" value="1"/>
</dbReference>
<dbReference type="Proteomes" id="UP000306509">
    <property type="component" value="Unassembled WGS sequence"/>
</dbReference>
<dbReference type="Gene3D" id="2.60.120.560">
    <property type="entry name" value="Exo-inulinase, domain 1"/>
    <property type="match status" value="2"/>
</dbReference>
<feature type="chain" id="PRO_5020628900" evidence="5">
    <location>
        <begin position="31"/>
        <end position="2186"/>
    </location>
</feature>
<protein>
    <submittedName>
        <fullName evidence="7">Beta-glucuronidase</fullName>
        <ecNumber evidence="7">3.2.1.31</ecNumber>
    </submittedName>
</protein>
<dbReference type="Pfam" id="PF06439">
    <property type="entry name" value="3keto-disac_hyd"/>
    <property type="match status" value="1"/>
</dbReference>
<dbReference type="InterPro" id="IPR008979">
    <property type="entry name" value="Galactose-bd-like_sf"/>
</dbReference>
<dbReference type="InterPro" id="IPR013783">
    <property type="entry name" value="Ig-like_fold"/>
</dbReference>
<dbReference type="InterPro" id="IPR017853">
    <property type="entry name" value="GH"/>
</dbReference>
<feature type="region of interest" description="Disordered" evidence="4">
    <location>
        <begin position="36"/>
        <end position="131"/>
    </location>
</feature>
<accession>A0A4U8Q912</accession>
<evidence type="ECO:0000256" key="4">
    <source>
        <dbReference type="SAM" id="MobiDB-lite"/>
    </source>
</evidence>
<evidence type="ECO:0000259" key="6">
    <source>
        <dbReference type="PROSITE" id="PS51820"/>
    </source>
</evidence>
<dbReference type="EMBL" id="QGQD01000039">
    <property type="protein sequence ID" value="TLD01411.1"/>
    <property type="molecule type" value="Genomic_DNA"/>
</dbReference>
<keyword evidence="2 7" id="KW-0378">Hydrolase</keyword>
<dbReference type="PANTHER" id="PTHR42732">
    <property type="entry name" value="BETA-GALACTOSIDASE"/>
    <property type="match status" value="1"/>
</dbReference>
<evidence type="ECO:0000313" key="8">
    <source>
        <dbReference type="Proteomes" id="UP000306509"/>
    </source>
</evidence>
<keyword evidence="5" id="KW-0732">Signal</keyword>
<proteinExistence type="inferred from homology"/>
<dbReference type="InterPro" id="IPR026906">
    <property type="entry name" value="LRR_5"/>
</dbReference>
<dbReference type="GO" id="GO:0005975">
    <property type="term" value="P:carbohydrate metabolic process"/>
    <property type="evidence" value="ECO:0007669"/>
    <property type="project" value="InterPro"/>
</dbReference>
<dbReference type="InterPro" id="IPR037524">
    <property type="entry name" value="PA14/GLEYA"/>
</dbReference>
<dbReference type="InterPro" id="IPR010496">
    <property type="entry name" value="AL/BT2_dom"/>
</dbReference>
<evidence type="ECO:0000256" key="2">
    <source>
        <dbReference type="ARBA" id="ARBA00022801"/>
    </source>
</evidence>
<dbReference type="Pfam" id="PF07691">
    <property type="entry name" value="PA14"/>
    <property type="match status" value="1"/>
</dbReference>
<dbReference type="InterPro" id="IPR006104">
    <property type="entry name" value="Glyco_hydro_2_N"/>
</dbReference>
<dbReference type="InterPro" id="IPR006102">
    <property type="entry name" value="Ig-like_GH2"/>
</dbReference>
<dbReference type="STRING" id="180332.GCA_000797495_02257"/>
<dbReference type="PANTHER" id="PTHR42732:SF2">
    <property type="entry name" value="BETA-MANNOSIDASE"/>
    <property type="match status" value="1"/>
</dbReference>
<dbReference type="InterPro" id="IPR036156">
    <property type="entry name" value="Beta-gal/glucu_dom_sf"/>
</dbReference>